<keyword evidence="6" id="KW-0573">Peptidoglycan synthesis</keyword>
<keyword evidence="5" id="KW-0133">Cell shape</keyword>
<evidence type="ECO:0000256" key="3">
    <source>
        <dbReference type="ARBA" id="ARBA00022679"/>
    </source>
</evidence>
<evidence type="ECO:0000256" key="14">
    <source>
        <dbReference type="ARBA" id="ARBA00044770"/>
    </source>
</evidence>
<evidence type="ECO:0000256" key="11">
    <source>
        <dbReference type="ARBA" id="ARBA00038053"/>
    </source>
</evidence>
<evidence type="ECO:0000256" key="16">
    <source>
        <dbReference type="ARBA" id="ARBA00049966"/>
    </source>
</evidence>
<evidence type="ECO:0000256" key="4">
    <source>
        <dbReference type="ARBA" id="ARBA00022692"/>
    </source>
</evidence>
<protein>
    <recommendedName>
        <fullName evidence="12">Probable peptidoglycan glycosyltransferase FtsW</fullName>
        <ecNumber evidence="14">2.4.99.28</ecNumber>
    </recommendedName>
    <alternativeName>
        <fullName evidence="13">Cell division protein FtsW</fullName>
    </alternativeName>
    <alternativeName>
        <fullName evidence="10">Cell wall polymerase</fullName>
    </alternativeName>
    <alternativeName>
        <fullName evidence="9">Peptidoglycan polymerase</fullName>
    </alternativeName>
</protein>
<dbReference type="EMBL" id="JACBXQ010000004">
    <property type="protein sequence ID" value="MBG9986633.1"/>
    <property type="molecule type" value="Genomic_DNA"/>
</dbReference>
<keyword evidence="3" id="KW-0808">Transferase</keyword>
<gene>
    <name evidence="18" type="ORF">HZY91_06960</name>
</gene>
<evidence type="ECO:0000256" key="5">
    <source>
        <dbReference type="ARBA" id="ARBA00022960"/>
    </source>
</evidence>
<feature type="transmembrane region" description="Helical" evidence="17">
    <location>
        <begin position="382"/>
        <end position="405"/>
    </location>
</feature>
<feature type="transmembrane region" description="Helical" evidence="17">
    <location>
        <begin position="316"/>
        <end position="336"/>
    </location>
</feature>
<evidence type="ECO:0000256" key="2">
    <source>
        <dbReference type="ARBA" id="ARBA00022676"/>
    </source>
</evidence>
<dbReference type="RefSeq" id="WP_197115557.1">
    <property type="nucleotide sequence ID" value="NZ_JACBXQ010000004.1"/>
</dbReference>
<evidence type="ECO:0000313" key="19">
    <source>
        <dbReference type="Proteomes" id="UP000721415"/>
    </source>
</evidence>
<keyword evidence="2" id="KW-0328">Glycosyltransferase</keyword>
<name>A0ABS0LRC7_9LACT</name>
<dbReference type="Proteomes" id="UP000721415">
    <property type="component" value="Unassembled WGS sequence"/>
</dbReference>
<comment type="similarity">
    <text evidence="11">Belongs to the SEDS family. FtsW subfamily.</text>
</comment>
<feature type="transmembrane region" description="Helical" evidence="17">
    <location>
        <begin position="144"/>
        <end position="162"/>
    </location>
</feature>
<comment type="subcellular location">
    <subcellularLocation>
        <location evidence="1">Membrane</location>
        <topology evidence="1">Multi-pass membrane protein</topology>
    </subcellularLocation>
</comment>
<dbReference type="Pfam" id="PF01098">
    <property type="entry name" value="FTSW_RODA_SPOVE"/>
    <property type="match status" value="1"/>
</dbReference>
<feature type="transmembrane region" description="Helical" evidence="17">
    <location>
        <begin position="106"/>
        <end position="124"/>
    </location>
</feature>
<keyword evidence="7 17" id="KW-1133">Transmembrane helix</keyword>
<sequence>MANNFRTIPRSSDGNQFQKMEEEQKTTWIQKIFRNRQLMGLGDPLIFIMSLLLLIFSAMMVFSATIYEDPMGFMLKQVGSMIVGMVVVAMIRLVPLDWFLSIRLMNVVLVVVLILIGLTAVLGQEAGGATSWLALSGVNFQPSELFKLVVVLVIARIIAQFSRTYLIKLETSPIWRYYFPIACMLLSLLLIVLQPDFGGAMIIIGTTVAMLMVFWFAPINNLKLIGLGLIVYVLAIFLTNYFSDFLVNSNYHAFERFGSFVNPFNYAQSTGYQIINSYLAFSRGGLWGVGLGQGQIKANLPAAHTDFILAVVAEEFGLLGVVVVVGLLLALIFHLLRTAATMNIRFHRICLTGFAILLLLQMFVNVGGLSGLIPLTGVTLPFISYGGSSMIINLMMIGIVQKLIAEEKQMRMNARLMKTDRGGLR</sequence>
<evidence type="ECO:0000256" key="17">
    <source>
        <dbReference type="SAM" id="Phobius"/>
    </source>
</evidence>
<evidence type="ECO:0000256" key="9">
    <source>
        <dbReference type="ARBA" id="ARBA00032370"/>
    </source>
</evidence>
<dbReference type="PANTHER" id="PTHR30474:SF2">
    <property type="entry name" value="PEPTIDOGLYCAN GLYCOSYLTRANSFERASE FTSW-RELATED"/>
    <property type="match status" value="1"/>
</dbReference>
<evidence type="ECO:0000256" key="13">
    <source>
        <dbReference type="ARBA" id="ARBA00041418"/>
    </source>
</evidence>
<accession>A0ABS0LRC7</accession>
<dbReference type="InterPro" id="IPR001182">
    <property type="entry name" value="FtsW/RodA"/>
</dbReference>
<feature type="transmembrane region" description="Helical" evidence="17">
    <location>
        <begin position="199"/>
        <end position="217"/>
    </location>
</feature>
<dbReference type="EC" id="2.4.99.28" evidence="14"/>
<dbReference type="InterPro" id="IPR018365">
    <property type="entry name" value="Cell_cycle_FtsW-rel_CS"/>
</dbReference>
<evidence type="ECO:0000256" key="1">
    <source>
        <dbReference type="ARBA" id="ARBA00004141"/>
    </source>
</evidence>
<dbReference type="PANTHER" id="PTHR30474">
    <property type="entry name" value="CELL CYCLE PROTEIN"/>
    <property type="match status" value="1"/>
</dbReference>
<reference evidence="18 19" key="1">
    <citation type="submission" date="2020-07" db="EMBL/GenBank/DDBJ databases">
        <title>Facklamia lactis sp. nov., isolated from raw milk.</title>
        <authorList>
            <person name="Doll E.V."/>
            <person name="Huptas C."/>
            <person name="Staib L."/>
            <person name="Wenning M."/>
            <person name="Scherer S."/>
        </authorList>
    </citation>
    <scope>NUCLEOTIDE SEQUENCE [LARGE SCALE GENOMIC DNA]</scope>
    <source>
        <strain evidence="18 19">DSM 111018</strain>
    </source>
</reference>
<evidence type="ECO:0000256" key="6">
    <source>
        <dbReference type="ARBA" id="ARBA00022984"/>
    </source>
</evidence>
<feature type="transmembrane region" description="Helical" evidence="17">
    <location>
        <begin position="73"/>
        <end position="94"/>
    </location>
</feature>
<keyword evidence="8 17" id="KW-0472">Membrane</keyword>
<comment type="caution">
    <text evidence="18">The sequence shown here is derived from an EMBL/GenBank/DDBJ whole genome shotgun (WGS) entry which is preliminary data.</text>
</comment>
<keyword evidence="19" id="KW-1185">Reference proteome</keyword>
<organism evidence="18 19">
    <name type="scientific">Facklamia lactis</name>
    <dbReference type="NCBI Taxonomy" id="2749967"/>
    <lineage>
        <taxon>Bacteria</taxon>
        <taxon>Bacillati</taxon>
        <taxon>Bacillota</taxon>
        <taxon>Bacilli</taxon>
        <taxon>Lactobacillales</taxon>
        <taxon>Aerococcaceae</taxon>
        <taxon>Facklamia</taxon>
    </lineage>
</organism>
<proteinExistence type="inferred from homology"/>
<evidence type="ECO:0000313" key="18">
    <source>
        <dbReference type="EMBL" id="MBG9986633.1"/>
    </source>
</evidence>
<feature type="transmembrane region" description="Helical" evidence="17">
    <location>
        <begin position="224"/>
        <end position="242"/>
    </location>
</feature>
<comment type="function">
    <text evidence="16">Peptidoglycan polymerase that is essential for cell division.</text>
</comment>
<keyword evidence="4 17" id="KW-0812">Transmembrane</keyword>
<feature type="transmembrane region" description="Helical" evidence="17">
    <location>
        <begin position="348"/>
        <end position="370"/>
    </location>
</feature>
<dbReference type="PROSITE" id="PS00428">
    <property type="entry name" value="FTSW_RODA_SPOVE"/>
    <property type="match status" value="1"/>
</dbReference>
<evidence type="ECO:0000256" key="8">
    <source>
        <dbReference type="ARBA" id="ARBA00023136"/>
    </source>
</evidence>
<evidence type="ECO:0000256" key="12">
    <source>
        <dbReference type="ARBA" id="ARBA00041185"/>
    </source>
</evidence>
<feature type="transmembrane region" description="Helical" evidence="17">
    <location>
        <begin position="174"/>
        <end position="193"/>
    </location>
</feature>
<evidence type="ECO:0000256" key="10">
    <source>
        <dbReference type="ARBA" id="ARBA00033270"/>
    </source>
</evidence>
<comment type="catalytic activity">
    <reaction evidence="15">
        <text>[GlcNAc-(1-&gt;4)-Mur2Ac(oyl-L-Ala-gamma-D-Glu-L-Lys-D-Ala-D-Ala)](n)-di-trans,octa-cis-undecaprenyl diphosphate + beta-D-GlcNAc-(1-&gt;4)-Mur2Ac(oyl-L-Ala-gamma-D-Glu-L-Lys-D-Ala-D-Ala)-di-trans,octa-cis-undecaprenyl diphosphate = [GlcNAc-(1-&gt;4)-Mur2Ac(oyl-L-Ala-gamma-D-Glu-L-Lys-D-Ala-D-Ala)](n+1)-di-trans,octa-cis-undecaprenyl diphosphate + di-trans,octa-cis-undecaprenyl diphosphate + H(+)</text>
        <dbReference type="Rhea" id="RHEA:23708"/>
        <dbReference type="Rhea" id="RHEA-COMP:9602"/>
        <dbReference type="Rhea" id="RHEA-COMP:9603"/>
        <dbReference type="ChEBI" id="CHEBI:15378"/>
        <dbReference type="ChEBI" id="CHEBI:58405"/>
        <dbReference type="ChEBI" id="CHEBI:60033"/>
        <dbReference type="ChEBI" id="CHEBI:78435"/>
        <dbReference type="EC" id="2.4.99.28"/>
    </reaction>
</comment>
<evidence type="ECO:0000256" key="7">
    <source>
        <dbReference type="ARBA" id="ARBA00022989"/>
    </source>
</evidence>
<evidence type="ECO:0000256" key="15">
    <source>
        <dbReference type="ARBA" id="ARBA00049902"/>
    </source>
</evidence>
<feature type="transmembrane region" description="Helical" evidence="17">
    <location>
        <begin position="45"/>
        <end position="67"/>
    </location>
</feature>